<organism evidence="6">
    <name type="scientific">Hydatigena taeniaeformis</name>
    <name type="common">Feline tapeworm</name>
    <name type="synonym">Taenia taeniaeformis</name>
    <dbReference type="NCBI Taxonomy" id="6205"/>
    <lineage>
        <taxon>Eukaryota</taxon>
        <taxon>Metazoa</taxon>
        <taxon>Spiralia</taxon>
        <taxon>Lophotrochozoa</taxon>
        <taxon>Platyhelminthes</taxon>
        <taxon>Cestoda</taxon>
        <taxon>Eucestoda</taxon>
        <taxon>Cyclophyllidea</taxon>
        <taxon>Taeniidae</taxon>
        <taxon>Hydatigera</taxon>
    </lineage>
</organism>
<dbReference type="PROSITE" id="PS51532">
    <property type="entry name" value="PITH"/>
    <property type="match status" value="1"/>
</dbReference>
<keyword evidence="5" id="KW-1185">Reference proteome</keyword>
<name>A0A0R3WHX5_HYDTA</name>
<dbReference type="OrthoDB" id="2635at2759"/>
<dbReference type="PANTHER" id="PTHR12175:SF1">
    <property type="entry name" value="PITH DOMAIN-CONTAINING PROTEIN 1"/>
    <property type="match status" value="1"/>
</dbReference>
<accession>A0A0R3WHX5</accession>
<dbReference type="WBParaSite" id="TTAC_0000016501-mRNA-1">
    <property type="protein sequence ID" value="TTAC_0000016501-mRNA-1"/>
    <property type="gene ID" value="TTAC_0000016501"/>
</dbReference>
<dbReference type="InterPro" id="IPR010400">
    <property type="entry name" value="PITH_dom"/>
</dbReference>
<dbReference type="GO" id="GO:0005737">
    <property type="term" value="C:cytoplasm"/>
    <property type="evidence" value="ECO:0007669"/>
    <property type="project" value="UniProtKB-ARBA"/>
</dbReference>
<evidence type="ECO:0000313" key="5">
    <source>
        <dbReference type="Proteomes" id="UP000274429"/>
    </source>
</evidence>
<dbReference type="AlphaFoldDB" id="A0A0R3WHX5"/>
<dbReference type="EMBL" id="UYWX01000010">
    <property type="protein sequence ID" value="VDM16002.1"/>
    <property type="molecule type" value="Genomic_DNA"/>
</dbReference>
<evidence type="ECO:0000256" key="1">
    <source>
        <dbReference type="ARBA" id="ARBA00025788"/>
    </source>
</evidence>
<dbReference type="InterPro" id="IPR037047">
    <property type="entry name" value="PITH_dom_sf"/>
</dbReference>
<gene>
    <name evidence="4" type="ORF">TTAC_LOCUS166</name>
</gene>
<dbReference type="InterPro" id="IPR045099">
    <property type="entry name" value="PITH1-like"/>
</dbReference>
<reference evidence="4 5" key="2">
    <citation type="submission" date="2018-11" db="EMBL/GenBank/DDBJ databases">
        <authorList>
            <consortium name="Pathogen Informatics"/>
        </authorList>
    </citation>
    <scope>NUCLEOTIDE SEQUENCE [LARGE SCALE GENOMIC DNA]</scope>
</reference>
<evidence type="ECO:0000259" key="3">
    <source>
        <dbReference type="PROSITE" id="PS51532"/>
    </source>
</evidence>
<sequence>MCDSRGHCEHAHVPEDAVDLYNLYKFIDMENLVCLNESVPDSGKKVFKAFEERKDSSIFVESDDDEELLFNIPFTGSVKLKGIIIAGENGDTHPSSVAIYKNRPFMTFVDTEAQADQYLELHPDPTGEITYPLKVLKFGNVQHLGLHILKNFGGECTRLHYIGLRVMDGIDELHQKFLEEIEVDLARAWESLPKPLLPQSQKKCLCALRAKLHELKYKQEYYRHAYNEVVGQLTNISHGLPDWVFSYDVPQYPEEQIYEDEAAEEENEDEPIEQLGPDMLNFMLQTIRHREQRDREKALAEASATKLPPLKPPERPFCGSSLSKRLQIESSIENFYENISECRDSPFWPSMPLRTVR</sequence>
<feature type="region of interest" description="Disordered" evidence="2">
    <location>
        <begin position="293"/>
        <end position="318"/>
    </location>
</feature>
<comment type="similarity">
    <text evidence="1">Belongs to the PITHD1 family.</text>
</comment>
<dbReference type="Proteomes" id="UP000274429">
    <property type="component" value="Unassembled WGS sequence"/>
</dbReference>
<dbReference type="InterPro" id="IPR008979">
    <property type="entry name" value="Galactose-bd-like_sf"/>
</dbReference>
<dbReference type="Gene3D" id="2.60.120.470">
    <property type="entry name" value="PITH domain"/>
    <property type="match status" value="1"/>
</dbReference>
<dbReference type="Pfam" id="PF06201">
    <property type="entry name" value="PITH"/>
    <property type="match status" value="1"/>
</dbReference>
<feature type="domain" description="PITH" evidence="3">
    <location>
        <begin position="12"/>
        <end position="184"/>
    </location>
</feature>
<evidence type="ECO:0000256" key="2">
    <source>
        <dbReference type="SAM" id="MobiDB-lite"/>
    </source>
</evidence>
<protein>
    <submittedName>
        <fullName evidence="6">PITH domain-containing protein</fullName>
    </submittedName>
</protein>
<dbReference type="PANTHER" id="PTHR12175">
    <property type="entry name" value="AD039 HT014 THIOREDOXIN FAMILY TRP26"/>
    <property type="match status" value="1"/>
</dbReference>
<proteinExistence type="inferred from homology"/>
<dbReference type="GO" id="GO:0005634">
    <property type="term" value="C:nucleus"/>
    <property type="evidence" value="ECO:0007669"/>
    <property type="project" value="TreeGrafter"/>
</dbReference>
<evidence type="ECO:0000313" key="6">
    <source>
        <dbReference type="WBParaSite" id="TTAC_0000016501-mRNA-1"/>
    </source>
</evidence>
<dbReference type="SUPFAM" id="SSF49785">
    <property type="entry name" value="Galactose-binding domain-like"/>
    <property type="match status" value="1"/>
</dbReference>
<evidence type="ECO:0000313" key="4">
    <source>
        <dbReference type="EMBL" id="VDM16002.1"/>
    </source>
</evidence>
<reference evidence="6" key="1">
    <citation type="submission" date="2017-02" db="UniProtKB">
        <authorList>
            <consortium name="WormBaseParasite"/>
        </authorList>
    </citation>
    <scope>IDENTIFICATION</scope>
</reference>